<name>A0ABR9UB22_9CYAN</name>
<dbReference type="EMBL" id="JADEWU010000018">
    <property type="protein sequence ID" value="MBE9143632.1"/>
    <property type="molecule type" value="Genomic_DNA"/>
</dbReference>
<reference evidence="1 2" key="1">
    <citation type="submission" date="2020-10" db="EMBL/GenBank/DDBJ databases">
        <authorList>
            <person name="Castelo-Branco R."/>
            <person name="Eusebio N."/>
            <person name="Adriana R."/>
            <person name="Vieira A."/>
            <person name="Brugerolle De Fraissinette N."/>
            <person name="Rezende De Castro R."/>
            <person name="Schneider M.P."/>
            <person name="Vasconcelos V."/>
            <person name="Leao P.N."/>
        </authorList>
    </citation>
    <scope>NUCLEOTIDE SEQUENCE [LARGE SCALE GENOMIC DNA]</scope>
    <source>
        <strain evidence="1 2">LEGE 06226</strain>
    </source>
</reference>
<protein>
    <submittedName>
        <fullName evidence="1">Type II toxin-antitoxin system HicB family antitoxin</fullName>
    </submittedName>
</protein>
<dbReference type="Gene3D" id="3.30.160.250">
    <property type="match status" value="1"/>
</dbReference>
<organism evidence="1 2">
    <name type="scientific">Planktothrix mougeotii LEGE 06226</name>
    <dbReference type="NCBI Taxonomy" id="1828728"/>
    <lineage>
        <taxon>Bacteria</taxon>
        <taxon>Bacillati</taxon>
        <taxon>Cyanobacteriota</taxon>
        <taxon>Cyanophyceae</taxon>
        <taxon>Oscillatoriophycideae</taxon>
        <taxon>Oscillatoriales</taxon>
        <taxon>Microcoleaceae</taxon>
        <taxon>Planktothrix</taxon>
    </lineage>
</organism>
<evidence type="ECO:0000313" key="2">
    <source>
        <dbReference type="Proteomes" id="UP000640725"/>
    </source>
</evidence>
<accession>A0ABR9UB22</accession>
<dbReference type="InterPro" id="IPR049389">
    <property type="entry name" value="TTHA0281-like"/>
</dbReference>
<proteinExistence type="predicted"/>
<keyword evidence="2" id="KW-1185">Reference proteome</keyword>
<dbReference type="Pfam" id="PF21748">
    <property type="entry name" value="UPF0150"/>
    <property type="match status" value="1"/>
</dbReference>
<dbReference type="InterPro" id="IPR035069">
    <property type="entry name" value="TTHA1013/TTHA0281-like"/>
</dbReference>
<evidence type="ECO:0000313" key="1">
    <source>
        <dbReference type="EMBL" id="MBE9143632.1"/>
    </source>
</evidence>
<dbReference type="Proteomes" id="UP000640725">
    <property type="component" value="Unassembled WGS sequence"/>
</dbReference>
<gene>
    <name evidence="1" type="ORF">IQ236_10390</name>
</gene>
<comment type="caution">
    <text evidence="1">The sequence shown here is derived from an EMBL/GenBank/DDBJ whole genome shotgun (WGS) entry which is preliminary data.</text>
</comment>
<sequence>MLTQYIQAAMKQARYEIFADDGTFYGEIPTCEGVYANAETLEACREELQEVLEDWILLSLTLNLPLPVLLC</sequence>
<dbReference type="SUPFAM" id="SSF143100">
    <property type="entry name" value="TTHA1013/TTHA0281-like"/>
    <property type="match status" value="1"/>
</dbReference>
<dbReference type="RefSeq" id="WP_193869190.1">
    <property type="nucleotide sequence ID" value="NZ_JADEWU010000018.1"/>
</dbReference>